<dbReference type="Proteomes" id="UP000243657">
    <property type="component" value="Unassembled WGS sequence"/>
</dbReference>
<feature type="transmembrane region" description="Helical" evidence="2">
    <location>
        <begin position="791"/>
        <end position="812"/>
    </location>
</feature>
<feature type="transmembrane region" description="Helical" evidence="2">
    <location>
        <begin position="756"/>
        <end position="779"/>
    </location>
</feature>
<dbReference type="InterPro" id="IPR029044">
    <property type="entry name" value="Nucleotide-diphossugar_trans"/>
</dbReference>
<feature type="transmembrane region" description="Helical" evidence="2">
    <location>
        <begin position="558"/>
        <end position="579"/>
    </location>
</feature>
<dbReference type="Gene3D" id="3.90.550.10">
    <property type="entry name" value="Spore Coat Polysaccharide Biosynthesis Protein SpsA, Chain A"/>
    <property type="match status" value="1"/>
</dbReference>
<feature type="transmembrane region" description="Helical" evidence="2">
    <location>
        <begin position="645"/>
        <end position="678"/>
    </location>
</feature>
<feature type="transmembrane region" description="Helical" evidence="2">
    <location>
        <begin position="359"/>
        <end position="378"/>
    </location>
</feature>
<keyword evidence="2" id="KW-0472">Membrane</keyword>
<sequence length="1101" mass="117843">MKRLHHSTEVIRAADTRETVSVARAVLQAVQSVETSRPVLDARTAQLRASERSIDPTLAAVVTVEKDTRYLAQTLTAVLRQTVLPGSVILVQCTGAEALQKDAQSEQLMLTTALESAPTAVHVVTLESAHSWAGAVTAGVNEAAERGMISNSVEFLWFLHDDSRPLQDNYVDLLNEVRHNNSTASFISSKQLSWDGEVLQNVGYFARSGHRLTTLVVDGEPDQDQYDSHQDVYAASLTGAFVRRADWMRLGGFTSAAQPHTGQRRTRGTRGTHGAHAVAGTYGVSRDFGRRVSRSGGRVIVEPRARIGHRRARLEGVRTNRGTVHPVQHEDLRTFKNTALAQKAARDTFYYSDMSMLRWIYIWPLSILLSLVRAVSGFIHKQPYEALCELLLPWYMLTHLGAALTQRRMLASVQKTTVSQLSQSGQVVATADQLRVLRDHEADLTSQQSRSIMSPMVRKHVRNLARRRYAWLAGAALVTFVANVAVHFTALRGIVAGSHLASSTLVSTASTTRELFEAATTVYSFGDISGTPLPSSPFLLLYALASLFTFGHAYATSALILVVSVPAALMSMWALAGVFTRSNLARITLAMTWVASGYGTGIFLNGNLPLMVVYAVLPAAVAFTAKAVGVYQTEDPIESEPSVQAAAWSALCYAIVCVCEPAYILLLVVVGIVSVLVWRRHVIMLVSLLLPSVLVLLPTFVSVVRAPQTFGQLFADVTTGVSGLGTVRGSDPLRSLLGVFLPANTSLISLGMPSGVASAVVLVACVAGAALLVLSVMALAVPSALGTSRTLWLTLACAAFLAAFAPSVAVALGDSGVLYASVLPAGLVMLLCILTCAAILSGPARAQFIPILAKDKRQFAGHLEGVSEKESSKGRILFGISRGLIVALCVLMVGVWTVGSVANTRSSQENALVSSSATLPIVAREYVQAEPGRRVAVVQMQADQHLSYSILPSAHGDIIFSSAALDASRVVHTQFSTAEMNVGQAIASLAESNDDDAITALSDAGIGGVYVLYTSQTQDSAFSSFVANASASNNTQTVVNNERGAYIRISVKATSEQGVSLQGFDAAVHSVWRVVWISAMLACAVIYLALALPRMFIRGDK</sequence>
<feature type="transmembrane region" description="Helical" evidence="2">
    <location>
        <begin position="469"/>
        <end position="490"/>
    </location>
</feature>
<evidence type="ECO:0000256" key="1">
    <source>
        <dbReference type="SAM" id="MobiDB-lite"/>
    </source>
</evidence>
<feature type="transmembrane region" description="Helical" evidence="2">
    <location>
        <begin position="611"/>
        <end position="633"/>
    </location>
</feature>
<dbReference type="EMBL" id="MWWT01000005">
    <property type="protein sequence ID" value="OZG54271.1"/>
    <property type="molecule type" value="Genomic_DNA"/>
</dbReference>
<feature type="transmembrane region" description="Helical" evidence="2">
    <location>
        <begin position="818"/>
        <end position="840"/>
    </location>
</feature>
<evidence type="ECO:0000313" key="4">
    <source>
        <dbReference type="Proteomes" id="UP000243657"/>
    </source>
</evidence>
<proteinExistence type="predicted"/>
<keyword evidence="2" id="KW-1133">Transmembrane helix</keyword>
<comment type="caution">
    <text evidence="3">The sequence shown here is derived from an EMBL/GenBank/DDBJ whole genome shotgun (WGS) entry which is preliminary data.</text>
</comment>
<keyword evidence="2" id="KW-0812">Transmembrane</keyword>
<feature type="transmembrane region" description="Helical" evidence="2">
    <location>
        <begin position="585"/>
        <end position="604"/>
    </location>
</feature>
<evidence type="ECO:0000313" key="3">
    <source>
        <dbReference type="EMBL" id="OZG54271.1"/>
    </source>
</evidence>
<feature type="transmembrane region" description="Helical" evidence="2">
    <location>
        <begin position="876"/>
        <end position="898"/>
    </location>
</feature>
<gene>
    <name evidence="3" type="ORF">ALMA_0732</name>
</gene>
<dbReference type="RefSeq" id="WP_094726419.1">
    <property type="nucleotide sequence ID" value="NZ_JBHLWS010000013.1"/>
</dbReference>
<feature type="transmembrane region" description="Helical" evidence="2">
    <location>
        <begin position="685"/>
        <end position="704"/>
    </location>
</feature>
<accession>A0A261F579</accession>
<name>A0A261F579_9BIFI</name>
<dbReference type="AlphaFoldDB" id="A0A261F579"/>
<reference evidence="3 4" key="1">
    <citation type="journal article" date="2017" name="BMC Genomics">
        <title>Comparative genomic and phylogenomic analyses of the Bifidobacteriaceae family.</title>
        <authorList>
            <person name="Lugli G.A."/>
            <person name="Milani C."/>
            <person name="Turroni F."/>
            <person name="Duranti S."/>
            <person name="Mancabelli L."/>
            <person name="Mangifesta M."/>
            <person name="Ferrario C."/>
            <person name="Modesto M."/>
            <person name="Mattarelli P."/>
            <person name="Jiri K."/>
            <person name="van Sinderen D."/>
            <person name="Ventura M."/>
        </authorList>
    </citation>
    <scope>NUCLEOTIDE SEQUENCE [LARGE SCALE GENOMIC DNA]</scope>
    <source>
        <strain evidence="3 4">DSM 24762</strain>
    </source>
</reference>
<protein>
    <recommendedName>
        <fullName evidence="5">Glycosyltransferase</fullName>
    </recommendedName>
</protein>
<feature type="transmembrane region" description="Helical" evidence="2">
    <location>
        <begin position="1071"/>
        <end position="1092"/>
    </location>
</feature>
<feature type="region of interest" description="Disordered" evidence="1">
    <location>
        <begin position="256"/>
        <end position="275"/>
    </location>
</feature>
<organism evidence="3 4">
    <name type="scientific">Alloscardovia macacae</name>
    <dbReference type="NCBI Taxonomy" id="1160091"/>
    <lineage>
        <taxon>Bacteria</taxon>
        <taxon>Bacillati</taxon>
        <taxon>Actinomycetota</taxon>
        <taxon>Actinomycetes</taxon>
        <taxon>Bifidobacteriales</taxon>
        <taxon>Bifidobacteriaceae</taxon>
        <taxon>Alloscardovia</taxon>
    </lineage>
</organism>
<evidence type="ECO:0008006" key="5">
    <source>
        <dbReference type="Google" id="ProtNLM"/>
    </source>
</evidence>
<keyword evidence="4" id="KW-1185">Reference proteome</keyword>
<dbReference type="SUPFAM" id="SSF53448">
    <property type="entry name" value="Nucleotide-diphospho-sugar transferases"/>
    <property type="match status" value="1"/>
</dbReference>
<evidence type="ECO:0000256" key="2">
    <source>
        <dbReference type="SAM" id="Phobius"/>
    </source>
</evidence>